<sequence length="173" mass="19346">MCNAVFVVPDTLLEPQTRVTIQINHDGHDRTIEMEDFEEPIQTTDALGACTPNDQSEPMEWLDYLRAQMEVSYRPTDVAGLEGFVSTPLDAFTPSEYSFDARTASSDGYAEIFHQRRLGSHWDPVVAKDATTVSPDGYAVISHQRCLGSHLDRVVAKTANDMRKVVACWHCVL</sequence>
<evidence type="ECO:0000313" key="2">
    <source>
        <dbReference type="Proteomes" id="UP000800035"/>
    </source>
</evidence>
<protein>
    <submittedName>
        <fullName evidence="1">Uncharacterized protein</fullName>
    </submittedName>
</protein>
<reference evidence="1" key="1">
    <citation type="journal article" date="2020" name="Stud. Mycol.">
        <title>101 Dothideomycetes genomes: a test case for predicting lifestyles and emergence of pathogens.</title>
        <authorList>
            <person name="Haridas S."/>
            <person name="Albert R."/>
            <person name="Binder M."/>
            <person name="Bloem J."/>
            <person name="Labutti K."/>
            <person name="Salamov A."/>
            <person name="Andreopoulos B."/>
            <person name="Baker S."/>
            <person name="Barry K."/>
            <person name="Bills G."/>
            <person name="Bluhm B."/>
            <person name="Cannon C."/>
            <person name="Castanera R."/>
            <person name="Culley D."/>
            <person name="Daum C."/>
            <person name="Ezra D."/>
            <person name="Gonzalez J."/>
            <person name="Henrissat B."/>
            <person name="Kuo A."/>
            <person name="Liang C."/>
            <person name="Lipzen A."/>
            <person name="Lutzoni F."/>
            <person name="Magnuson J."/>
            <person name="Mondo S."/>
            <person name="Nolan M."/>
            <person name="Ohm R."/>
            <person name="Pangilinan J."/>
            <person name="Park H.-J."/>
            <person name="Ramirez L."/>
            <person name="Alfaro M."/>
            <person name="Sun H."/>
            <person name="Tritt A."/>
            <person name="Yoshinaga Y."/>
            <person name="Zwiers L.-H."/>
            <person name="Turgeon B."/>
            <person name="Goodwin S."/>
            <person name="Spatafora J."/>
            <person name="Crous P."/>
            <person name="Grigoriev I."/>
        </authorList>
    </citation>
    <scope>NUCLEOTIDE SEQUENCE</scope>
    <source>
        <strain evidence="1">CBS 675.92</strain>
    </source>
</reference>
<dbReference type="AlphaFoldDB" id="A0A6A5THZ9"/>
<accession>A0A6A5THZ9</accession>
<evidence type="ECO:0000313" key="1">
    <source>
        <dbReference type="EMBL" id="KAF1951282.1"/>
    </source>
</evidence>
<gene>
    <name evidence="1" type="ORF">CC80DRAFT_208647</name>
</gene>
<organism evidence="1 2">
    <name type="scientific">Byssothecium circinans</name>
    <dbReference type="NCBI Taxonomy" id="147558"/>
    <lineage>
        <taxon>Eukaryota</taxon>
        <taxon>Fungi</taxon>
        <taxon>Dikarya</taxon>
        <taxon>Ascomycota</taxon>
        <taxon>Pezizomycotina</taxon>
        <taxon>Dothideomycetes</taxon>
        <taxon>Pleosporomycetidae</taxon>
        <taxon>Pleosporales</taxon>
        <taxon>Massarineae</taxon>
        <taxon>Massarinaceae</taxon>
        <taxon>Byssothecium</taxon>
    </lineage>
</organism>
<name>A0A6A5THZ9_9PLEO</name>
<dbReference type="EMBL" id="ML977018">
    <property type="protein sequence ID" value="KAF1951282.1"/>
    <property type="molecule type" value="Genomic_DNA"/>
</dbReference>
<keyword evidence="2" id="KW-1185">Reference proteome</keyword>
<dbReference type="Proteomes" id="UP000800035">
    <property type="component" value="Unassembled WGS sequence"/>
</dbReference>
<proteinExistence type="predicted"/>